<feature type="compositionally biased region" description="Low complexity" evidence="5">
    <location>
        <begin position="1"/>
        <end position="12"/>
    </location>
</feature>
<dbReference type="Proteomes" id="UP000541444">
    <property type="component" value="Unassembled WGS sequence"/>
</dbReference>
<reference evidence="7 8" key="1">
    <citation type="journal article" date="2020" name="IScience">
        <title>Genome Sequencing of the Endangered Kingdonia uniflora (Circaeasteraceae, Ranunculales) Reveals Potential Mechanisms of Evolutionary Specialization.</title>
        <authorList>
            <person name="Sun Y."/>
            <person name="Deng T."/>
            <person name="Zhang A."/>
            <person name="Moore M.J."/>
            <person name="Landis J.B."/>
            <person name="Lin N."/>
            <person name="Zhang H."/>
            <person name="Zhang X."/>
            <person name="Huang J."/>
            <person name="Zhang X."/>
            <person name="Sun H."/>
            <person name="Wang H."/>
        </authorList>
    </citation>
    <scope>NUCLEOTIDE SEQUENCE [LARGE SCALE GENOMIC DNA]</scope>
    <source>
        <strain evidence="7">TB1705</strain>
        <tissue evidence="7">Leaf</tissue>
    </source>
</reference>
<dbReference type="OrthoDB" id="1895690at2759"/>
<name>A0A7J7MFC9_9MAGN</name>
<dbReference type="AlphaFoldDB" id="A0A7J7MFC9"/>
<keyword evidence="4" id="KW-0539">Nucleus</keyword>
<proteinExistence type="inferred from homology"/>
<dbReference type="GO" id="GO:0048511">
    <property type="term" value="P:rhythmic process"/>
    <property type="evidence" value="ECO:0007669"/>
    <property type="project" value="UniProtKB-KW"/>
</dbReference>
<feature type="region of interest" description="Disordered" evidence="5">
    <location>
        <begin position="1"/>
        <end position="39"/>
    </location>
</feature>
<evidence type="ECO:0000259" key="6">
    <source>
        <dbReference type="Pfam" id="PF07011"/>
    </source>
</evidence>
<evidence type="ECO:0000313" key="7">
    <source>
        <dbReference type="EMBL" id="KAF6153629.1"/>
    </source>
</evidence>
<dbReference type="PANTHER" id="PTHR33469:SF5">
    <property type="entry name" value="PROTEIN EARLY FLOWERING 4"/>
    <property type="match status" value="1"/>
</dbReference>
<evidence type="ECO:0000256" key="5">
    <source>
        <dbReference type="SAM" id="MobiDB-lite"/>
    </source>
</evidence>
<sequence length="127" mass="14227">MTSFDSSSSEAESGMDDHSNKTNTLREEEEETPNDGAPEVDMEVWESFSSGFRHVQSILDQNRLLIQQVNVNHQSKLPHNLTKNVSLIREINSNISKVVSLYSDLSSNFSTAFHQRRGNVKSKGESG</sequence>
<feature type="compositionally biased region" description="Acidic residues" evidence="5">
    <location>
        <begin position="27"/>
        <end position="39"/>
    </location>
</feature>
<evidence type="ECO:0000256" key="4">
    <source>
        <dbReference type="ARBA" id="ARBA00023242"/>
    </source>
</evidence>
<accession>A0A7J7MFC9</accession>
<dbReference type="GO" id="GO:0005634">
    <property type="term" value="C:nucleus"/>
    <property type="evidence" value="ECO:0007669"/>
    <property type="project" value="UniProtKB-SubCell"/>
</dbReference>
<evidence type="ECO:0000256" key="2">
    <source>
        <dbReference type="ARBA" id="ARBA00009514"/>
    </source>
</evidence>
<dbReference type="InterPro" id="IPR009741">
    <property type="entry name" value="EARLY_FLOWERING_4_dom"/>
</dbReference>
<gene>
    <name evidence="7" type="ORF">GIB67_027496</name>
</gene>
<keyword evidence="8" id="KW-1185">Reference proteome</keyword>
<evidence type="ECO:0000256" key="1">
    <source>
        <dbReference type="ARBA" id="ARBA00004123"/>
    </source>
</evidence>
<evidence type="ECO:0000256" key="3">
    <source>
        <dbReference type="ARBA" id="ARBA00023108"/>
    </source>
</evidence>
<dbReference type="GO" id="GO:0042753">
    <property type="term" value="P:positive regulation of circadian rhythm"/>
    <property type="evidence" value="ECO:0007669"/>
    <property type="project" value="InterPro"/>
</dbReference>
<dbReference type="InterPro" id="IPR040462">
    <property type="entry name" value="EARLY_FLOWERING_4"/>
</dbReference>
<protein>
    <recommendedName>
        <fullName evidence="6">Protein EARLY FLOWERING 4 domain-containing protein</fullName>
    </recommendedName>
</protein>
<dbReference type="PANTHER" id="PTHR33469">
    <property type="entry name" value="PROTEIN ELF4-LIKE 4"/>
    <property type="match status" value="1"/>
</dbReference>
<evidence type="ECO:0000313" key="8">
    <source>
        <dbReference type="Proteomes" id="UP000541444"/>
    </source>
</evidence>
<comment type="similarity">
    <text evidence="2">Belongs to the EARLY FLOWERING 4 family.</text>
</comment>
<dbReference type="GO" id="GO:0009649">
    <property type="term" value="P:entrainment of circadian clock"/>
    <property type="evidence" value="ECO:0007669"/>
    <property type="project" value="TreeGrafter"/>
</dbReference>
<comment type="subcellular location">
    <subcellularLocation>
        <location evidence="1">Nucleus</location>
    </subcellularLocation>
</comment>
<feature type="compositionally biased region" description="Basic and acidic residues" evidence="5">
    <location>
        <begin position="15"/>
        <end position="26"/>
    </location>
</feature>
<dbReference type="Pfam" id="PF07011">
    <property type="entry name" value="Elf4"/>
    <property type="match status" value="1"/>
</dbReference>
<keyword evidence="3" id="KW-0090">Biological rhythms</keyword>
<comment type="caution">
    <text evidence="7">The sequence shown here is derived from an EMBL/GenBank/DDBJ whole genome shotgun (WGS) entry which is preliminary data.</text>
</comment>
<organism evidence="7 8">
    <name type="scientific">Kingdonia uniflora</name>
    <dbReference type="NCBI Taxonomy" id="39325"/>
    <lineage>
        <taxon>Eukaryota</taxon>
        <taxon>Viridiplantae</taxon>
        <taxon>Streptophyta</taxon>
        <taxon>Embryophyta</taxon>
        <taxon>Tracheophyta</taxon>
        <taxon>Spermatophyta</taxon>
        <taxon>Magnoliopsida</taxon>
        <taxon>Ranunculales</taxon>
        <taxon>Circaeasteraceae</taxon>
        <taxon>Kingdonia</taxon>
    </lineage>
</organism>
<dbReference type="EMBL" id="JACGCM010001560">
    <property type="protein sequence ID" value="KAF6153629.1"/>
    <property type="molecule type" value="Genomic_DNA"/>
</dbReference>
<feature type="domain" description="Protein EARLY FLOWERING 4" evidence="6">
    <location>
        <begin position="39"/>
        <end position="118"/>
    </location>
</feature>